<gene>
    <name evidence="1" type="primary">ycf58</name>
    <name evidence="1" type="ORF">CHC_885</name>
</gene>
<keyword evidence="2" id="KW-1185">Reference proteome</keyword>
<name>M5DDJ4_CHOCR</name>
<dbReference type="EMBL" id="HF562234">
    <property type="protein sequence ID" value="CCP38189.1"/>
    <property type="molecule type" value="Genomic_DNA"/>
</dbReference>
<dbReference type="GeneID" id="14971097"/>
<sequence>MNSLLKLLSNNIEGNWLSHQSIYYLQAKKIKINKFQKNIDRFVDQSLQNHSYICKYKNLSSREIIYNYVAENNPKSKSGILQKIYSSCIQTYKLSLNNTNCIEIKYLKNGIQYTEYTYIINKNLKISVIIIKKNNNYIAISFNSEIKIK</sequence>
<geneLocation type="plastid" evidence="1"/>
<protein>
    <submittedName>
        <fullName evidence="1">Conserved hypothetical plastid protein</fullName>
    </submittedName>
</protein>
<evidence type="ECO:0000313" key="2">
    <source>
        <dbReference type="Proteomes" id="UP000012073"/>
    </source>
</evidence>
<dbReference type="Gramene" id="CCP38189">
    <property type="protein sequence ID" value="CCP38189"/>
    <property type="gene ID" value="CHC_885"/>
</dbReference>
<accession>M5DDJ4</accession>
<dbReference type="KEGG" id="ccp:CHC_885"/>
<dbReference type="AlphaFoldDB" id="M5DDJ4"/>
<keyword evidence="1" id="KW-0934">Plastid</keyword>
<dbReference type="Proteomes" id="UP000012073">
    <property type="component" value="Plastid Pltd"/>
</dbReference>
<proteinExistence type="predicted"/>
<organism evidence="1 2">
    <name type="scientific">Chondrus crispus</name>
    <name type="common">Carrageen Irish moss</name>
    <name type="synonym">Polymorpha crispa</name>
    <dbReference type="NCBI Taxonomy" id="2769"/>
    <lineage>
        <taxon>Eukaryota</taxon>
        <taxon>Rhodophyta</taxon>
        <taxon>Florideophyceae</taxon>
        <taxon>Rhodymeniophycidae</taxon>
        <taxon>Gigartinales</taxon>
        <taxon>Gigartinaceae</taxon>
        <taxon>Chondrus</taxon>
    </lineage>
</organism>
<dbReference type="InterPro" id="IPR012674">
    <property type="entry name" value="Calycin"/>
</dbReference>
<dbReference type="Gene3D" id="2.40.128.20">
    <property type="match status" value="1"/>
</dbReference>
<dbReference type="RefSeq" id="YP_007627442.1">
    <property type="nucleotide sequence ID" value="NC_020795.1"/>
</dbReference>
<evidence type="ECO:0000313" key="1">
    <source>
        <dbReference type="EMBL" id="CCP38189.1"/>
    </source>
</evidence>
<reference evidence="1 2" key="1">
    <citation type="journal article" date="2013" name="PLoS ONE">
        <title>Evolution of red algal plastid genomes: ancient architectures, introns, horizontal gene transfer, and taxonomic utility of plastid markers.</title>
        <authorList>
            <person name="Janouskovec J."/>
            <person name="Liu S.-L."/>
            <person name="Martone P.T."/>
            <person name="Carre W."/>
            <person name="Leblanc C."/>
            <person name="Collen J."/>
            <person name="Keeling P.J."/>
        </authorList>
    </citation>
    <scope>NUCLEOTIDE SEQUENCE [LARGE SCALE GENOMIC DNA]</scope>
    <source>
        <strain evidence="2">cv. Stackhouse</strain>
    </source>
</reference>